<organism evidence="1 2">
    <name type="scientific">Suillus discolor</name>
    <dbReference type="NCBI Taxonomy" id="1912936"/>
    <lineage>
        <taxon>Eukaryota</taxon>
        <taxon>Fungi</taxon>
        <taxon>Dikarya</taxon>
        <taxon>Basidiomycota</taxon>
        <taxon>Agaricomycotina</taxon>
        <taxon>Agaricomycetes</taxon>
        <taxon>Agaricomycetidae</taxon>
        <taxon>Boletales</taxon>
        <taxon>Suillineae</taxon>
        <taxon>Suillaceae</taxon>
        <taxon>Suillus</taxon>
    </lineage>
</organism>
<evidence type="ECO:0000313" key="1">
    <source>
        <dbReference type="EMBL" id="KAG2093704.1"/>
    </source>
</evidence>
<dbReference type="AlphaFoldDB" id="A0A9P7JNT1"/>
<evidence type="ECO:0000313" key="2">
    <source>
        <dbReference type="Proteomes" id="UP000823399"/>
    </source>
</evidence>
<dbReference type="Proteomes" id="UP000823399">
    <property type="component" value="Unassembled WGS sequence"/>
</dbReference>
<gene>
    <name evidence="1" type="ORF">F5147DRAFT_657328</name>
</gene>
<comment type="caution">
    <text evidence="1">The sequence shown here is derived from an EMBL/GenBank/DDBJ whole genome shotgun (WGS) entry which is preliminary data.</text>
</comment>
<dbReference type="RefSeq" id="XP_041287262.1">
    <property type="nucleotide sequence ID" value="XM_041434255.1"/>
</dbReference>
<keyword evidence="2" id="KW-1185">Reference proteome</keyword>
<accession>A0A9P7JNT1</accession>
<dbReference type="EMBL" id="JABBWM010000083">
    <property type="protein sequence ID" value="KAG2093704.1"/>
    <property type="molecule type" value="Genomic_DNA"/>
</dbReference>
<reference evidence="1" key="1">
    <citation type="journal article" date="2020" name="New Phytol.">
        <title>Comparative genomics reveals dynamic genome evolution in host specialist ectomycorrhizal fungi.</title>
        <authorList>
            <person name="Lofgren L.A."/>
            <person name="Nguyen N.H."/>
            <person name="Vilgalys R."/>
            <person name="Ruytinx J."/>
            <person name="Liao H.L."/>
            <person name="Branco S."/>
            <person name="Kuo A."/>
            <person name="LaButti K."/>
            <person name="Lipzen A."/>
            <person name="Andreopoulos W."/>
            <person name="Pangilinan J."/>
            <person name="Riley R."/>
            <person name="Hundley H."/>
            <person name="Na H."/>
            <person name="Barry K."/>
            <person name="Grigoriev I.V."/>
            <person name="Stajich J.E."/>
            <person name="Kennedy P.G."/>
        </authorList>
    </citation>
    <scope>NUCLEOTIDE SEQUENCE</scope>
    <source>
        <strain evidence="1">FC423</strain>
    </source>
</reference>
<dbReference type="OrthoDB" id="2692955at2759"/>
<name>A0A9P7JNT1_9AGAM</name>
<dbReference type="GeneID" id="64696514"/>
<sequence length="130" mass="13918">MSLSLSCMTPLTPRPSLLLPSLATASMPCSFSLPRMMPASKNSRSVHLVVGSTRSTAKLKQERYNDNIAGLSTESQTLLADMQHEAVDSTNTGIIDTMDAMNSVRFRHSSSSAKGLALLLSHILDARIAG</sequence>
<proteinExistence type="predicted"/>
<protein>
    <submittedName>
        <fullName evidence="1">Uncharacterized protein</fullName>
    </submittedName>
</protein>